<accession>U6FDZ3</accession>
<feature type="domain" description="Virulence-associated protein E-like" evidence="1">
    <location>
        <begin position="140"/>
        <end position="358"/>
    </location>
</feature>
<proteinExistence type="predicted"/>
<reference evidence="2" key="1">
    <citation type="submission" date="2013-09" db="EMBL/GenBank/DDBJ databases">
        <title>Draft Genome Sequence of five Lactobacillus helveticus strains CIRM-BIA 101T, 103, 104, 951 and 953 isolated from milk product.</title>
        <authorList>
            <person name="Valence F."/>
            <person name="Chuat V."/>
            <person name="Ma L."/>
            <person name="Creno S."/>
            <person name="Falentin H."/>
            <person name="Lortal S."/>
            <person name="Bizet C."/>
            <person name="Clermont D."/>
            <person name="Loux V."/>
            <person name="Bouchier C."/>
            <person name="Cousin S."/>
        </authorList>
    </citation>
    <scope>NUCLEOTIDE SEQUENCE [LARGE SCALE GENOMIC DNA]</scope>
    <source>
        <strain evidence="2">CIRM-BIA 104</strain>
    </source>
</reference>
<sequence>MNKLKVLDQSKVKKINQDNKKPKLNFDLTDKEAIKTTSTKNVALILQHDPNLKGVLRFNRFTDEIDVTKKVTLDLTKQGLSKIVLPKGQLNDGVVNDIVLYISVCPNYKVTFKTNLVSQVIDSVARANSYNPVIDYFETCLTKWDKKPRLDDFLQKYLGTDDSEATKLTVRLWFMGAVAKGYNPLTKFDYVLDLVGGQGIGKTTLLREIAPCGFYTDQFNSFTDKDDKAELKNALIVNDDEMTASNKSSFEVVKKFITEQVFRYRPSYGKYIMTFNKGFVMARTTNEVQHLKDKSGDRRFLSIKCDSKRQRVHPVEGLKQDEIDQVWGEAVYLWKHTKDPFKLSPKQEAILANNRKQFLATSEVEDEVKTLLDGQFKDRKFISNQEMRRALMVGLGREIKDKDIRTMRYVMSHMDFEVGANGYDQSQKKMARGFKKC</sequence>
<evidence type="ECO:0000313" key="3">
    <source>
        <dbReference type="Proteomes" id="UP000017247"/>
    </source>
</evidence>
<dbReference type="Pfam" id="PF05272">
    <property type="entry name" value="VapE-like_dom"/>
    <property type="match status" value="1"/>
</dbReference>
<organism evidence="2 3">
    <name type="scientific">Lactobacillus helveticus CIRM-BIA 104</name>
    <dbReference type="NCBI Taxonomy" id="1226333"/>
    <lineage>
        <taxon>Bacteria</taxon>
        <taxon>Bacillati</taxon>
        <taxon>Bacillota</taxon>
        <taxon>Bacilli</taxon>
        <taxon>Lactobacillales</taxon>
        <taxon>Lactobacillaceae</taxon>
        <taxon>Lactobacillus</taxon>
    </lineage>
</organism>
<protein>
    <recommendedName>
        <fullName evidence="1">Virulence-associated protein E-like domain-containing protein</fullName>
    </recommendedName>
</protein>
<dbReference type="PANTHER" id="PTHR34985">
    <property type="entry name" value="SLR0554 PROTEIN"/>
    <property type="match status" value="1"/>
</dbReference>
<dbReference type="PANTHER" id="PTHR34985:SF1">
    <property type="entry name" value="SLR0554 PROTEIN"/>
    <property type="match status" value="1"/>
</dbReference>
<name>U6FDZ3_LACHE</name>
<dbReference type="EMBL" id="CBUL010000131">
    <property type="protein sequence ID" value="CDI60786.1"/>
    <property type="molecule type" value="Genomic_DNA"/>
</dbReference>
<evidence type="ECO:0000313" key="2">
    <source>
        <dbReference type="EMBL" id="CDI60786.1"/>
    </source>
</evidence>
<dbReference type="RefSeq" id="WP_023191858.1">
    <property type="nucleotide sequence ID" value="NZ_HG531087.1"/>
</dbReference>
<evidence type="ECO:0000259" key="1">
    <source>
        <dbReference type="Pfam" id="PF05272"/>
    </source>
</evidence>
<dbReference type="AlphaFoldDB" id="U6FDZ3"/>
<comment type="caution">
    <text evidence="2">The sequence shown here is derived from an EMBL/GenBank/DDBJ whole genome shotgun (WGS) entry which is preliminary data.</text>
</comment>
<dbReference type="InterPro" id="IPR007936">
    <property type="entry name" value="VapE-like_dom"/>
</dbReference>
<dbReference type="Proteomes" id="UP000017247">
    <property type="component" value="Unassembled WGS sequence"/>
</dbReference>
<dbReference type="HOGENOM" id="CLU_031869_3_1_9"/>
<gene>
    <name evidence="2" type="ORF">LHCIRMBIA104_00474</name>
</gene>